<name>A0A381WA19_9ZZZZ</name>
<dbReference type="EMBL" id="UINC01011019">
    <property type="protein sequence ID" value="SVA48797.1"/>
    <property type="molecule type" value="Genomic_DNA"/>
</dbReference>
<proteinExistence type="predicted"/>
<organism evidence="1">
    <name type="scientific">marine metagenome</name>
    <dbReference type="NCBI Taxonomy" id="408172"/>
    <lineage>
        <taxon>unclassified sequences</taxon>
        <taxon>metagenomes</taxon>
        <taxon>ecological metagenomes</taxon>
    </lineage>
</organism>
<reference evidence="1" key="1">
    <citation type="submission" date="2018-05" db="EMBL/GenBank/DDBJ databases">
        <authorList>
            <person name="Lanie J.A."/>
            <person name="Ng W.-L."/>
            <person name="Kazmierczak K.M."/>
            <person name="Andrzejewski T.M."/>
            <person name="Davidsen T.M."/>
            <person name="Wayne K.J."/>
            <person name="Tettelin H."/>
            <person name="Glass J.I."/>
            <person name="Rusch D."/>
            <person name="Podicherti R."/>
            <person name="Tsui H.-C.T."/>
            <person name="Winkler M.E."/>
        </authorList>
    </citation>
    <scope>NUCLEOTIDE SEQUENCE</scope>
</reference>
<evidence type="ECO:0000313" key="1">
    <source>
        <dbReference type="EMBL" id="SVA48797.1"/>
    </source>
</evidence>
<feature type="non-terminal residue" evidence="1">
    <location>
        <position position="214"/>
    </location>
</feature>
<accession>A0A381WA19</accession>
<dbReference type="AlphaFoldDB" id="A0A381WA19"/>
<protein>
    <submittedName>
        <fullName evidence="1">Uncharacterized protein</fullName>
    </submittedName>
</protein>
<sequence>MLSDSGHISRRNFLKAITVLGLSSCTPFLPRTRFIHLLTNDPHPDHYNPILRSLIKLVLPFEHPRFPEITPDTVLKNLDIHFPLTEERQEPFQRAFVLFNDIQLFNERLPAIIDEEAKLFREFEGFENNEINSRIDEFVHHDKLLFNDFEKKHGYFESFMSAPKEVQSDYFYLWSQSSFNIRRMFFNSAKGVINACTYCHEDMWEVMGYDGHFD</sequence>
<gene>
    <name evidence="1" type="ORF">METZ01_LOCUS101651</name>
</gene>